<name>A0A0N4VSN8_HAEPC</name>
<dbReference type="AlphaFoldDB" id="A0A0N4VSN8"/>
<dbReference type="EMBL" id="UZAF01000187">
    <property type="protein sequence ID" value="VDO05030.1"/>
    <property type="molecule type" value="Genomic_DNA"/>
</dbReference>
<sequence length="80" mass="9300">MMADASSSFPYPSRRERDRAFQLRDQVDCAYHEAIRAVSRFWTEETGTHLTEAFLLHAPIVYNGCHHHNWTGHGKISWKA</sequence>
<evidence type="ECO:0000313" key="2">
    <source>
        <dbReference type="Proteomes" id="UP000268014"/>
    </source>
</evidence>
<dbReference type="Proteomes" id="UP000268014">
    <property type="component" value="Unassembled WGS sequence"/>
</dbReference>
<dbReference type="WBParaSite" id="HPLM_0000030501-mRNA-1">
    <property type="protein sequence ID" value="HPLM_0000030501-mRNA-1"/>
    <property type="gene ID" value="HPLM_0000030501"/>
</dbReference>
<reference evidence="3" key="1">
    <citation type="submission" date="2017-02" db="UniProtKB">
        <authorList>
            <consortium name="WormBaseParasite"/>
        </authorList>
    </citation>
    <scope>IDENTIFICATION</scope>
</reference>
<evidence type="ECO:0000313" key="1">
    <source>
        <dbReference type="EMBL" id="VDO05030.1"/>
    </source>
</evidence>
<evidence type="ECO:0000313" key="3">
    <source>
        <dbReference type="WBParaSite" id="HPLM_0000030501-mRNA-1"/>
    </source>
</evidence>
<organism evidence="3">
    <name type="scientific">Haemonchus placei</name>
    <name type="common">Barber's pole worm</name>
    <dbReference type="NCBI Taxonomy" id="6290"/>
    <lineage>
        <taxon>Eukaryota</taxon>
        <taxon>Metazoa</taxon>
        <taxon>Ecdysozoa</taxon>
        <taxon>Nematoda</taxon>
        <taxon>Chromadorea</taxon>
        <taxon>Rhabditida</taxon>
        <taxon>Rhabditina</taxon>
        <taxon>Rhabditomorpha</taxon>
        <taxon>Strongyloidea</taxon>
        <taxon>Trichostrongylidae</taxon>
        <taxon>Haemonchus</taxon>
    </lineage>
</organism>
<gene>
    <name evidence="1" type="ORF">HPLM_LOCUS306</name>
</gene>
<reference evidence="1 2" key="2">
    <citation type="submission" date="2018-11" db="EMBL/GenBank/DDBJ databases">
        <authorList>
            <consortium name="Pathogen Informatics"/>
        </authorList>
    </citation>
    <scope>NUCLEOTIDE SEQUENCE [LARGE SCALE GENOMIC DNA]</scope>
    <source>
        <strain evidence="1 2">MHpl1</strain>
    </source>
</reference>
<accession>A0A0N4VSN8</accession>
<keyword evidence="2" id="KW-1185">Reference proteome</keyword>
<proteinExistence type="predicted"/>
<protein>
    <submittedName>
        <fullName evidence="3">Transposase</fullName>
    </submittedName>
</protein>